<name>A0A084BB05_STACB</name>
<dbReference type="Gene3D" id="3.20.20.60">
    <property type="entry name" value="Phosphoenolpyruvate-binding domains"/>
    <property type="match status" value="1"/>
</dbReference>
<evidence type="ECO:0008006" key="3">
    <source>
        <dbReference type="Google" id="ProtNLM"/>
    </source>
</evidence>
<dbReference type="Proteomes" id="UP000028045">
    <property type="component" value="Unassembled WGS sequence"/>
</dbReference>
<evidence type="ECO:0000313" key="1">
    <source>
        <dbReference type="EMBL" id="KEY74734.1"/>
    </source>
</evidence>
<proteinExistence type="predicted"/>
<dbReference type="Pfam" id="PF13714">
    <property type="entry name" value="PEP_mutase"/>
    <property type="match status" value="1"/>
</dbReference>
<dbReference type="EMBL" id="KL647495">
    <property type="protein sequence ID" value="KEY74734.1"/>
    <property type="molecule type" value="Genomic_DNA"/>
</dbReference>
<dbReference type="InterPro" id="IPR039556">
    <property type="entry name" value="ICL/PEPM"/>
</dbReference>
<dbReference type="SUPFAM" id="SSF51621">
    <property type="entry name" value="Phosphoenolpyruvate/pyruvate domain"/>
    <property type="match status" value="1"/>
</dbReference>
<dbReference type="HOGENOM" id="CLU_027389_2_0_1"/>
<dbReference type="InterPro" id="IPR015813">
    <property type="entry name" value="Pyrv/PenolPyrv_kinase-like_dom"/>
</dbReference>
<gene>
    <name evidence="1" type="ORF">S7711_05480</name>
</gene>
<dbReference type="InterPro" id="IPR040442">
    <property type="entry name" value="Pyrv_kinase-like_dom_sf"/>
</dbReference>
<protein>
    <recommendedName>
        <fullName evidence="3">HpcH/HpaI aldolase/citrate lyase domain-containing protein</fullName>
    </recommendedName>
</protein>
<evidence type="ECO:0000313" key="2">
    <source>
        <dbReference type="Proteomes" id="UP000028045"/>
    </source>
</evidence>
<dbReference type="CDD" id="cd00377">
    <property type="entry name" value="ICL_PEPM"/>
    <property type="match status" value="1"/>
</dbReference>
<accession>A0A084BB05</accession>
<reference evidence="1 2" key="1">
    <citation type="journal article" date="2014" name="BMC Genomics">
        <title>Comparative genome sequencing reveals chemotype-specific gene clusters in the toxigenic black mold Stachybotrys.</title>
        <authorList>
            <person name="Semeiks J."/>
            <person name="Borek D."/>
            <person name="Otwinowski Z."/>
            <person name="Grishin N.V."/>
        </authorList>
    </citation>
    <scope>NUCLEOTIDE SEQUENCE [LARGE SCALE GENOMIC DNA]</scope>
    <source>
        <strain evidence="2">CBS 109288 / IBT 7711</strain>
    </source>
</reference>
<keyword evidence="2" id="KW-1185">Reference proteome</keyword>
<dbReference type="AlphaFoldDB" id="A0A084BB05"/>
<dbReference type="OrthoDB" id="429143at2759"/>
<organism evidence="1 2">
    <name type="scientific">Stachybotrys chartarum (strain CBS 109288 / IBT 7711)</name>
    <name type="common">Toxic black mold</name>
    <name type="synonym">Stilbospora chartarum</name>
    <dbReference type="NCBI Taxonomy" id="1280523"/>
    <lineage>
        <taxon>Eukaryota</taxon>
        <taxon>Fungi</taxon>
        <taxon>Dikarya</taxon>
        <taxon>Ascomycota</taxon>
        <taxon>Pezizomycotina</taxon>
        <taxon>Sordariomycetes</taxon>
        <taxon>Hypocreomycetidae</taxon>
        <taxon>Hypocreales</taxon>
        <taxon>Stachybotryaceae</taxon>
        <taxon>Stachybotrys</taxon>
    </lineage>
</organism>
<sequence>MAANALAKTLKALHCPSTPLILANVWDLASLHTLISINADSDAKPVKAVATASWAVAATLGINDEELRPEQNLDAISKIAPACREANLPLTVDLQDGYGDQIVDVVAAAVQAGAVGANIEDIRSPYGQRPGSVTGSFYPIHDQVQRLKLAQTAAAAAGCPDFVINARCDIFCPSQHSPAGDAAKMAEAVARGRAYLDAGATTVFYWGAGRGLRDAEVRALVAELDGRVAVKLAGGPAALTTAELAEIGVARVSVGPSIFRIAMAAAKKAALGILGGGRLPS</sequence>
<dbReference type="PANTHER" id="PTHR42905">
    <property type="entry name" value="PHOSPHOENOLPYRUVATE CARBOXYLASE"/>
    <property type="match status" value="1"/>
</dbReference>
<dbReference type="GO" id="GO:0003824">
    <property type="term" value="F:catalytic activity"/>
    <property type="evidence" value="ECO:0007669"/>
    <property type="project" value="InterPro"/>
</dbReference>
<dbReference type="PANTHER" id="PTHR42905:SF16">
    <property type="entry name" value="CARBOXYPHOSPHONOENOLPYRUVATE PHOSPHONOMUTASE-LIKE PROTEIN (AFU_ORTHOLOGUE AFUA_5G07230)"/>
    <property type="match status" value="1"/>
</dbReference>